<protein>
    <recommendedName>
        <fullName evidence="1">Protein kinase domain-containing protein</fullName>
    </recommendedName>
</protein>
<dbReference type="GO" id="GO:0005524">
    <property type="term" value="F:ATP binding"/>
    <property type="evidence" value="ECO:0007669"/>
    <property type="project" value="InterPro"/>
</dbReference>
<dbReference type="Gene3D" id="1.10.510.10">
    <property type="entry name" value="Transferase(Phosphotransferase) domain 1"/>
    <property type="match status" value="1"/>
</dbReference>
<evidence type="ECO:0000313" key="2">
    <source>
        <dbReference type="EMBL" id="KAJ6682711.1"/>
    </source>
</evidence>
<proteinExistence type="predicted"/>
<dbReference type="PANTHER" id="PTHR47987:SF5">
    <property type="entry name" value="PROTEIN KINASE DOMAIN-CONTAINING PROTEIN"/>
    <property type="match status" value="1"/>
</dbReference>
<sequence>MATSNFIPENLVGGSLEENLHGNGRDGNALGWKERYKVAVGVAEALDYLHNCCDQPVIHKDVKSSNILLSDDFEPQLSDFGLACWASTSCHTTCTDVAGTFGETSGSAKPILEGGKVSQLLPRLGSEYDDDHIERMVLAATLCLRRSPKCRPQMSLVLKLLQGDEEVKEWARHQVCASEEHDAMDGETFPINIQSHLNLALLDVEDDSLSISSTEQGVSIEDYLQGRWSRTSSFH</sequence>
<dbReference type="Pfam" id="PF00069">
    <property type="entry name" value="Pkinase"/>
    <property type="match status" value="1"/>
</dbReference>
<feature type="domain" description="Protein kinase" evidence="1">
    <location>
        <begin position="1"/>
        <end position="209"/>
    </location>
</feature>
<reference evidence="2" key="2">
    <citation type="journal article" date="2023" name="Int. J. Mol. Sci.">
        <title>De Novo Assembly and Annotation of 11 Diverse Shrub Willow (Salix) Genomes Reveals Novel Gene Organization in Sex-Linked Regions.</title>
        <authorList>
            <person name="Hyden B."/>
            <person name="Feng K."/>
            <person name="Yates T.B."/>
            <person name="Jawdy S."/>
            <person name="Cereghino C."/>
            <person name="Smart L.B."/>
            <person name="Muchero W."/>
        </authorList>
    </citation>
    <scope>NUCLEOTIDE SEQUENCE</scope>
    <source>
        <tissue evidence="2">Shoot tip</tissue>
    </source>
</reference>
<dbReference type="AlphaFoldDB" id="A0A9Q0P711"/>
<dbReference type="InterPro" id="IPR046958">
    <property type="entry name" value="RBK1/2/STUNTED"/>
</dbReference>
<dbReference type="EMBL" id="JAPFFM010000020">
    <property type="protein sequence ID" value="KAJ6682711.1"/>
    <property type="molecule type" value="Genomic_DNA"/>
</dbReference>
<dbReference type="GO" id="GO:0004672">
    <property type="term" value="F:protein kinase activity"/>
    <property type="evidence" value="ECO:0007669"/>
    <property type="project" value="InterPro"/>
</dbReference>
<dbReference type="SUPFAM" id="SSF56112">
    <property type="entry name" value="Protein kinase-like (PK-like)"/>
    <property type="match status" value="1"/>
</dbReference>
<evidence type="ECO:0000313" key="3">
    <source>
        <dbReference type="Proteomes" id="UP001151752"/>
    </source>
</evidence>
<accession>A0A9Q0P711</accession>
<reference evidence="2" key="1">
    <citation type="submission" date="2022-11" db="EMBL/GenBank/DDBJ databases">
        <authorList>
            <person name="Hyden B.L."/>
            <person name="Feng K."/>
            <person name="Yates T."/>
            <person name="Jawdy S."/>
            <person name="Smart L.B."/>
            <person name="Muchero W."/>
        </authorList>
    </citation>
    <scope>NUCLEOTIDE SEQUENCE</scope>
    <source>
        <tissue evidence="2">Shoot tip</tissue>
    </source>
</reference>
<organism evidence="2 3">
    <name type="scientific">Salix koriyanagi</name>
    <dbReference type="NCBI Taxonomy" id="2511006"/>
    <lineage>
        <taxon>Eukaryota</taxon>
        <taxon>Viridiplantae</taxon>
        <taxon>Streptophyta</taxon>
        <taxon>Embryophyta</taxon>
        <taxon>Tracheophyta</taxon>
        <taxon>Spermatophyta</taxon>
        <taxon>Magnoliopsida</taxon>
        <taxon>eudicotyledons</taxon>
        <taxon>Gunneridae</taxon>
        <taxon>Pentapetalae</taxon>
        <taxon>rosids</taxon>
        <taxon>fabids</taxon>
        <taxon>Malpighiales</taxon>
        <taxon>Salicaceae</taxon>
        <taxon>Saliceae</taxon>
        <taxon>Salix</taxon>
    </lineage>
</organism>
<dbReference type="PROSITE" id="PS00108">
    <property type="entry name" value="PROTEIN_KINASE_ST"/>
    <property type="match status" value="1"/>
</dbReference>
<dbReference type="InterPro" id="IPR000719">
    <property type="entry name" value="Prot_kinase_dom"/>
</dbReference>
<name>A0A9Q0P711_9ROSI</name>
<dbReference type="InterPro" id="IPR011009">
    <property type="entry name" value="Kinase-like_dom_sf"/>
</dbReference>
<keyword evidence="3" id="KW-1185">Reference proteome</keyword>
<dbReference type="PANTHER" id="PTHR47987">
    <property type="entry name" value="OS08G0249100 PROTEIN"/>
    <property type="match status" value="1"/>
</dbReference>
<dbReference type="Proteomes" id="UP001151752">
    <property type="component" value="Chromosome 5"/>
</dbReference>
<evidence type="ECO:0000259" key="1">
    <source>
        <dbReference type="PROSITE" id="PS50011"/>
    </source>
</evidence>
<gene>
    <name evidence="2" type="ORF">OIU74_020867</name>
</gene>
<dbReference type="PROSITE" id="PS50011">
    <property type="entry name" value="PROTEIN_KINASE_DOM"/>
    <property type="match status" value="1"/>
</dbReference>
<dbReference type="InterPro" id="IPR008271">
    <property type="entry name" value="Ser/Thr_kinase_AS"/>
</dbReference>
<comment type="caution">
    <text evidence="2">The sequence shown here is derived from an EMBL/GenBank/DDBJ whole genome shotgun (WGS) entry which is preliminary data.</text>
</comment>